<reference evidence="2" key="1">
    <citation type="submission" date="2016-06" db="EMBL/GenBank/DDBJ databases">
        <authorList>
            <person name="Xu Y."/>
            <person name="Nagy A."/>
            <person name="Yan X."/>
            <person name="Kim S.W."/>
            <person name="Haley B."/>
            <person name="Liu N.T."/>
            <person name="Nou X."/>
        </authorList>
    </citation>
    <scope>NUCLEOTIDE SEQUENCE [LARGE SCALE GENOMIC DNA]</scope>
    <source>
        <strain evidence="2">ATCC 49129</strain>
        <plasmid evidence="2">pri-1</plasmid>
    </source>
</reference>
<dbReference type="GeneID" id="61529948"/>
<geneLocation type="plasmid" evidence="2">
    <name>pri-1</name>
</geneLocation>
<sequence length="155" mass="16688">MKAISIWQPHASLLMLGLKPFETRGWPIPRSILGTRVAIHAAKADGDLREIEKYLLGRQAGSEADESIEAYVRAVSGCGFATLADLPRGCILGTVVLSECVPTQAAENHKNFGDFSPGRFAWRASDPVLLPTPAPFRGMQGFFDVPSALLDPTAP</sequence>
<dbReference type="SUPFAM" id="SSF88697">
    <property type="entry name" value="PUA domain-like"/>
    <property type="match status" value="1"/>
</dbReference>
<dbReference type="EMBL" id="CP016024">
    <property type="protein sequence ID" value="ANJ76508.1"/>
    <property type="molecule type" value="Genomic_DNA"/>
</dbReference>
<dbReference type="Gene3D" id="2.30.130.30">
    <property type="entry name" value="Hypothetical protein"/>
    <property type="match status" value="1"/>
</dbReference>
<protein>
    <recommendedName>
        <fullName evidence="3">ASCH domain-containing protein</fullName>
    </recommendedName>
</protein>
<dbReference type="OrthoDB" id="359066at2"/>
<name>A0A192A838_9RALS</name>
<dbReference type="InterPro" id="IPR015947">
    <property type="entry name" value="PUA-like_sf"/>
</dbReference>
<accession>A0A192A838</accession>
<organism evidence="1 2">
    <name type="scientific">Ralstonia insidiosa</name>
    <dbReference type="NCBI Taxonomy" id="190721"/>
    <lineage>
        <taxon>Bacteria</taxon>
        <taxon>Pseudomonadati</taxon>
        <taxon>Pseudomonadota</taxon>
        <taxon>Betaproteobacteria</taxon>
        <taxon>Burkholderiales</taxon>
        <taxon>Burkholderiaceae</taxon>
        <taxon>Ralstonia</taxon>
    </lineage>
</organism>
<dbReference type="Proteomes" id="UP000078572">
    <property type="component" value="Plasmid pRI-1"/>
</dbReference>
<dbReference type="AlphaFoldDB" id="A0A192A838"/>
<dbReference type="RefSeq" id="WP_024979557.1">
    <property type="nucleotide sequence ID" value="NZ_CP016024.1"/>
</dbReference>
<evidence type="ECO:0008006" key="3">
    <source>
        <dbReference type="Google" id="ProtNLM"/>
    </source>
</evidence>
<keyword evidence="1" id="KW-0614">Plasmid</keyword>
<keyword evidence="2" id="KW-1185">Reference proteome</keyword>
<gene>
    <name evidence="1" type="ORF">A9Y76_28380</name>
</gene>
<proteinExistence type="predicted"/>
<evidence type="ECO:0000313" key="1">
    <source>
        <dbReference type="EMBL" id="ANJ76508.1"/>
    </source>
</evidence>
<evidence type="ECO:0000313" key="2">
    <source>
        <dbReference type="Proteomes" id="UP000078572"/>
    </source>
</evidence>